<evidence type="ECO:0000256" key="5">
    <source>
        <dbReference type="ARBA" id="ARBA00022801"/>
    </source>
</evidence>
<keyword evidence="4 8" id="KW-0540">Nuclease</keyword>
<dbReference type="InterPro" id="IPR040476">
    <property type="entry name" value="CSD2"/>
</dbReference>
<keyword evidence="6 8" id="KW-0269">Exonuclease</keyword>
<keyword evidence="11" id="KW-1185">Reference proteome</keyword>
<dbReference type="PROSITE" id="PS50126">
    <property type="entry name" value="S1"/>
    <property type="match status" value="1"/>
</dbReference>
<dbReference type="SUPFAM" id="SSF50249">
    <property type="entry name" value="Nucleic acid-binding proteins"/>
    <property type="match status" value="4"/>
</dbReference>
<dbReference type="SMART" id="SM00316">
    <property type="entry name" value="S1"/>
    <property type="match status" value="1"/>
</dbReference>
<dbReference type="EC" id="3.1.13.1" evidence="8"/>
<dbReference type="Pfam" id="PF17876">
    <property type="entry name" value="CSD2"/>
    <property type="match status" value="1"/>
</dbReference>
<dbReference type="PROSITE" id="PS01175">
    <property type="entry name" value="RIBONUCLEASE_II"/>
    <property type="match status" value="1"/>
</dbReference>
<dbReference type="Pfam" id="PF08206">
    <property type="entry name" value="OB_RNB"/>
    <property type="match status" value="1"/>
</dbReference>
<evidence type="ECO:0000256" key="4">
    <source>
        <dbReference type="ARBA" id="ARBA00022722"/>
    </source>
</evidence>
<dbReference type="Pfam" id="PF00773">
    <property type="entry name" value="RNB"/>
    <property type="match status" value="1"/>
</dbReference>
<gene>
    <name evidence="8 10" type="primary">rnr</name>
    <name evidence="10" type="ORF">LQ318_01390</name>
</gene>
<evidence type="ECO:0000256" key="2">
    <source>
        <dbReference type="ARBA" id="ARBA00004496"/>
    </source>
</evidence>
<dbReference type="PANTHER" id="PTHR23355:SF9">
    <property type="entry name" value="DIS3-LIKE EXONUCLEASE 2"/>
    <property type="match status" value="1"/>
</dbReference>
<evidence type="ECO:0000313" key="11">
    <source>
        <dbReference type="Proteomes" id="UP001207337"/>
    </source>
</evidence>
<dbReference type="Pfam" id="PF00575">
    <property type="entry name" value="S1"/>
    <property type="match status" value="1"/>
</dbReference>
<proteinExistence type="inferred from homology"/>
<dbReference type="NCBIfam" id="TIGR00358">
    <property type="entry name" value="3_prime_RNase"/>
    <property type="match status" value="1"/>
</dbReference>
<dbReference type="SMART" id="SM00955">
    <property type="entry name" value="RNB"/>
    <property type="match status" value="1"/>
</dbReference>
<protein>
    <recommendedName>
        <fullName evidence="8">Ribonuclease R</fullName>
        <shortName evidence="8">RNase R</shortName>
        <ecNumber evidence="8">3.1.13.1</ecNumber>
    </recommendedName>
</protein>
<dbReference type="InterPro" id="IPR001900">
    <property type="entry name" value="RNase_II/R"/>
</dbReference>
<comment type="function">
    <text evidence="8">3'-5' exoribonuclease that releases 5'-nucleoside monophosphates and is involved in maturation of structured RNAs.</text>
</comment>
<comment type="caution">
    <text evidence="10">The sequence shown here is derived from an EMBL/GenBank/DDBJ whole genome shotgun (WGS) entry which is preliminary data.</text>
</comment>
<evidence type="ECO:0000256" key="3">
    <source>
        <dbReference type="ARBA" id="ARBA00022490"/>
    </source>
</evidence>
<dbReference type="Proteomes" id="UP001207337">
    <property type="component" value="Unassembled WGS sequence"/>
</dbReference>
<reference evidence="10 11" key="1">
    <citation type="submission" date="2021-11" db="EMBL/GenBank/DDBJ databases">
        <title>Aliifidinibius sp. nov., a new bacterium isolated from saline soil.</title>
        <authorList>
            <person name="Galisteo C."/>
            <person name="De La Haba R."/>
            <person name="Sanchez-Porro C."/>
            <person name="Ventosa A."/>
        </authorList>
    </citation>
    <scope>NUCLEOTIDE SEQUENCE [LARGE SCALE GENOMIC DNA]</scope>
    <source>
        <strain evidence="10 11">KACC 190600</strain>
    </source>
</reference>
<evidence type="ECO:0000256" key="8">
    <source>
        <dbReference type="HAMAP-Rule" id="MF_01895"/>
    </source>
</evidence>
<sequence length="723" mass="82850">MSKSKRETFEEIILDILQNNPEAQIPFEALQNILQVEGGKDNQRLKSAINSLFDRNLIVKRRGGDIQLASGNGKKERPANSNVVIGKIDISRRGTGYLITEDFDEDVRIPSKHLGTALQDDKVKVELFKRGRGKRREGKIIEILERGRSIFVGKLKKQGKQNYLIQPDEKSAHIDFFVLPEYVKDAQPGDKVIFELEDWVHPRSLPEARIVEILGKEGTNDANILSILAENQIKASFPEEVEEYAENISTEIPEKEIMRRHDIRNKTVFTIDPDDAKDFDDAISIEILDNGNYYLGVHIADVTHYMPRNTILDEEAYKRGTSVYLVDRVIPMLPEKLSNGVCSLRPREDKLAYSCFMEIAPNGKMVDHSIEETVIHSNHRFTYEQAQEVIDGKESEFSEEMGMAAKLAHILLDKRFREGSINFETPEPKFVLDENGKPIDVILKERLFAHRLVEECMLMANRTVAKHVDQLRKKSNKKTTKDLFPFFYRIHDQPDLEKLKNIEDNVKPYGINFHIDSPTVSSKALNTLLKEIEDTPLELTVNDLMLRAMAKAEYHPNNIGHFGLGFENYAHFTSPIRRYPDVVVHRLLKSYAAGQPSYSYDELKKVGSHCSEQERAAIDAERDSIKLKQVEYLSQHLGEEFPGVISGVIENGIFVDLKDIHCEGMVRVSDLSDDYYEYDEKQHQLVGRNHGKKYYLGKEIRVKVVRTDIKARQIDLELVDDGE</sequence>
<evidence type="ECO:0000313" key="10">
    <source>
        <dbReference type="EMBL" id="MCW9711544.1"/>
    </source>
</evidence>
<comment type="similarity">
    <text evidence="8">Belongs to the RNR ribonuclease family. RNase R subfamily.</text>
</comment>
<dbReference type="Gene3D" id="2.40.50.140">
    <property type="entry name" value="Nucleic acid-binding proteins"/>
    <property type="match status" value="2"/>
</dbReference>
<dbReference type="RefSeq" id="WP_265786846.1">
    <property type="nucleotide sequence ID" value="NZ_BAABRS010000001.1"/>
</dbReference>
<evidence type="ECO:0000256" key="7">
    <source>
        <dbReference type="ARBA" id="ARBA00022884"/>
    </source>
</evidence>
<evidence type="ECO:0000259" key="9">
    <source>
        <dbReference type="PROSITE" id="PS50126"/>
    </source>
</evidence>
<name>A0ABT3PUL1_9BACT</name>
<dbReference type="InterPro" id="IPR050180">
    <property type="entry name" value="RNR_Ribonuclease"/>
</dbReference>
<dbReference type="NCBIfam" id="TIGR02063">
    <property type="entry name" value="RNase_R"/>
    <property type="match status" value="1"/>
</dbReference>
<comment type="subcellular location">
    <subcellularLocation>
        <location evidence="2 8">Cytoplasm</location>
    </subcellularLocation>
</comment>
<feature type="domain" description="S1 motif" evidence="9">
    <location>
        <begin position="638"/>
        <end position="719"/>
    </location>
</feature>
<dbReference type="InterPro" id="IPR012340">
    <property type="entry name" value="NA-bd_OB-fold"/>
</dbReference>
<dbReference type="InterPro" id="IPR004476">
    <property type="entry name" value="RNase_II/RNase_R"/>
</dbReference>
<accession>A0ABT3PUL1</accession>
<dbReference type="InterPro" id="IPR011805">
    <property type="entry name" value="RNase_R"/>
</dbReference>
<comment type="catalytic activity">
    <reaction evidence="1 8">
        <text>Exonucleolytic cleavage in the 3'- to 5'-direction to yield nucleoside 5'-phosphates.</text>
        <dbReference type="EC" id="3.1.13.1"/>
    </reaction>
</comment>
<evidence type="ECO:0000256" key="1">
    <source>
        <dbReference type="ARBA" id="ARBA00001849"/>
    </source>
</evidence>
<keyword evidence="7 8" id="KW-0694">RNA-binding</keyword>
<keyword evidence="3 8" id="KW-0963">Cytoplasm</keyword>
<dbReference type="InterPro" id="IPR013223">
    <property type="entry name" value="RNase_B_OB_dom"/>
</dbReference>
<evidence type="ECO:0000256" key="6">
    <source>
        <dbReference type="ARBA" id="ARBA00022839"/>
    </source>
</evidence>
<dbReference type="InterPro" id="IPR003029">
    <property type="entry name" value="S1_domain"/>
</dbReference>
<dbReference type="CDD" id="cd04471">
    <property type="entry name" value="S1_RNase_R"/>
    <property type="match status" value="1"/>
</dbReference>
<dbReference type="HAMAP" id="MF_01895">
    <property type="entry name" value="RNase_R"/>
    <property type="match status" value="1"/>
</dbReference>
<dbReference type="EMBL" id="JAJNDC010000001">
    <property type="protein sequence ID" value="MCW9711544.1"/>
    <property type="molecule type" value="Genomic_DNA"/>
</dbReference>
<dbReference type="InterPro" id="IPR022966">
    <property type="entry name" value="RNase_II/R_CS"/>
</dbReference>
<keyword evidence="5 8" id="KW-0378">Hydrolase</keyword>
<organism evidence="10 11">
    <name type="scientific">Fodinibius salicampi</name>
    <dbReference type="NCBI Taxonomy" id="1920655"/>
    <lineage>
        <taxon>Bacteria</taxon>
        <taxon>Pseudomonadati</taxon>
        <taxon>Balneolota</taxon>
        <taxon>Balneolia</taxon>
        <taxon>Balneolales</taxon>
        <taxon>Balneolaceae</taxon>
        <taxon>Fodinibius</taxon>
    </lineage>
</organism>
<dbReference type="PANTHER" id="PTHR23355">
    <property type="entry name" value="RIBONUCLEASE"/>
    <property type="match status" value="1"/>
</dbReference>